<evidence type="ECO:0000313" key="2">
    <source>
        <dbReference type="EMBL" id="QGY47320.1"/>
    </source>
</evidence>
<proteinExistence type="predicted"/>
<dbReference type="SUPFAM" id="SSF53098">
    <property type="entry name" value="Ribonuclease H-like"/>
    <property type="match status" value="1"/>
</dbReference>
<keyword evidence="3" id="KW-1185">Reference proteome</keyword>
<dbReference type="InterPro" id="IPR052408">
    <property type="entry name" value="Exonuclease_MUT-7-like"/>
</dbReference>
<keyword evidence="2" id="KW-0540">Nuclease</keyword>
<reference evidence="2 3" key="1">
    <citation type="submission" date="2019-11" db="EMBL/GenBank/DDBJ databases">
        <authorList>
            <person name="Zheng R.K."/>
            <person name="Sun C.M."/>
        </authorList>
    </citation>
    <scope>NUCLEOTIDE SEQUENCE [LARGE SCALE GENOMIC DNA]</scope>
    <source>
        <strain evidence="2 3">WC007</strain>
    </source>
</reference>
<dbReference type="PANTHER" id="PTHR47765:SF2">
    <property type="entry name" value="EXONUCLEASE MUT-7 HOMOLOG"/>
    <property type="match status" value="1"/>
</dbReference>
<gene>
    <name evidence="2" type="ORF">GM418_27730</name>
</gene>
<dbReference type="InterPro" id="IPR036397">
    <property type="entry name" value="RNaseH_sf"/>
</dbReference>
<dbReference type="Proteomes" id="UP000428260">
    <property type="component" value="Chromosome"/>
</dbReference>
<organism evidence="2 3">
    <name type="scientific">Maribellus comscasis</name>
    <dbReference type="NCBI Taxonomy" id="2681766"/>
    <lineage>
        <taxon>Bacteria</taxon>
        <taxon>Pseudomonadati</taxon>
        <taxon>Bacteroidota</taxon>
        <taxon>Bacteroidia</taxon>
        <taxon>Marinilabiliales</taxon>
        <taxon>Prolixibacteraceae</taxon>
        <taxon>Maribellus</taxon>
    </lineage>
</organism>
<dbReference type="CDD" id="cd06141">
    <property type="entry name" value="WRN_exo"/>
    <property type="match status" value="1"/>
</dbReference>
<protein>
    <submittedName>
        <fullName evidence="2">3'-5' exonuclease domain-containing protein 2</fullName>
    </submittedName>
</protein>
<keyword evidence="2" id="KW-0378">Hydrolase</keyword>
<dbReference type="AlphaFoldDB" id="A0A6I6K1P5"/>
<dbReference type="RefSeq" id="WP_158871075.1">
    <property type="nucleotide sequence ID" value="NZ_CP046401.1"/>
</dbReference>
<dbReference type="GO" id="GO:0008408">
    <property type="term" value="F:3'-5' exonuclease activity"/>
    <property type="evidence" value="ECO:0007669"/>
    <property type="project" value="InterPro"/>
</dbReference>
<dbReference type="Pfam" id="PF01612">
    <property type="entry name" value="DNA_pol_A_exo1"/>
    <property type="match status" value="1"/>
</dbReference>
<dbReference type="InterPro" id="IPR002562">
    <property type="entry name" value="3'-5'_exonuclease_dom"/>
</dbReference>
<dbReference type="PANTHER" id="PTHR47765">
    <property type="entry name" value="3'-5' EXONUCLEASE DOMAIN-CONTAINING PROTEIN"/>
    <property type="match status" value="1"/>
</dbReference>
<dbReference type="GO" id="GO:0006139">
    <property type="term" value="P:nucleobase-containing compound metabolic process"/>
    <property type="evidence" value="ECO:0007669"/>
    <property type="project" value="InterPro"/>
</dbReference>
<dbReference type="Gene3D" id="3.30.420.10">
    <property type="entry name" value="Ribonuclease H-like superfamily/Ribonuclease H"/>
    <property type="match status" value="1"/>
</dbReference>
<name>A0A6I6K1P5_9BACT</name>
<dbReference type="GO" id="GO:0003676">
    <property type="term" value="F:nucleic acid binding"/>
    <property type="evidence" value="ECO:0007669"/>
    <property type="project" value="InterPro"/>
</dbReference>
<keyword evidence="2" id="KW-0269">Exonuclease</keyword>
<feature type="domain" description="3'-5' exonuclease" evidence="1">
    <location>
        <begin position="26"/>
        <end position="193"/>
    </location>
</feature>
<dbReference type="KEGG" id="mcos:GM418_27730"/>
<evidence type="ECO:0000313" key="3">
    <source>
        <dbReference type="Proteomes" id="UP000428260"/>
    </source>
</evidence>
<dbReference type="SMART" id="SM00474">
    <property type="entry name" value="35EXOc"/>
    <property type="match status" value="1"/>
</dbReference>
<dbReference type="InterPro" id="IPR012337">
    <property type="entry name" value="RNaseH-like_sf"/>
</dbReference>
<accession>A0A6I6K1P5</accession>
<dbReference type="EMBL" id="CP046401">
    <property type="protein sequence ID" value="QGY47320.1"/>
    <property type="molecule type" value="Genomic_DNA"/>
</dbReference>
<sequence>MNNMFKESISKEEMTDLPLKWFEGNILLVDDVEKINYAATVLAGQSVIGFDTETRPSFKKGVVNKVALLQLSTKKQAFLFRLNKIGLPKEIIDILANPGIIKPGVAIRDDIKGLQSLYYFKPGGFIELQDYAKELGIQNFSLKKLAAIALGFRISKSQQLSNWEADVLTEAQEIYAATDAWTALEIFENFSNN</sequence>
<evidence type="ECO:0000259" key="1">
    <source>
        <dbReference type="SMART" id="SM00474"/>
    </source>
</evidence>